<dbReference type="EMBL" id="CP044016">
    <property type="protein sequence ID" value="QES87775.1"/>
    <property type="molecule type" value="Genomic_DNA"/>
</dbReference>
<organism evidence="11 12">
    <name type="scientific">Rhizosphaericola mali</name>
    <dbReference type="NCBI Taxonomy" id="2545455"/>
    <lineage>
        <taxon>Bacteria</taxon>
        <taxon>Pseudomonadati</taxon>
        <taxon>Bacteroidota</taxon>
        <taxon>Chitinophagia</taxon>
        <taxon>Chitinophagales</taxon>
        <taxon>Chitinophagaceae</taxon>
        <taxon>Rhizosphaericola</taxon>
    </lineage>
</organism>
<dbReference type="GO" id="GO:0005886">
    <property type="term" value="C:plasma membrane"/>
    <property type="evidence" value="ECO:0007669"/>
    <property type="project" value="UniProtKB-SubCell"/>
</dbReference>
<feature type="transmembrane region" description="Helical" evidence="7">
    <location>
        <begin position="359"/>
        <end position="389"/>
    </location>
</feature>
<feature type="compositionally biased region" description="Polar residues" evidence="6">
    <location>
        <begin position="644"/>
        <end position="664"/>
    </location>
</feature>
<evidence type="ECO:0000256" key="6">
    <source>
        <dbReference type="SAM" id="MobiDB-lite"/>
    </source>
</evidence>
<dbReference type="Pfam" id="PF22571">
    <property type="entry name" value="LiaI-LiaF-TM_PspC"/>
    <property type="match status" value="1"/>
</dbReference>
<feature type="domain" description="Phage shock protein PspC N-terminal" evidence="8">
    <location>
        <begin position="190"/>
        <end position="270"/>
    </location>
</feature>
<protein>
    <submittedName>
        <fullName evidence="11">PspC domain-containing protein</fullName>
    </submittedName>
</protein>
<evidence type="ECO:0000259" key="8">
    <source>
        <dbReference type="Pfam" id="PF04024"/>
    </source>
</evidence>
<dbReference type="KEGG" id="arac:E0W69_003530"/>
<evidence type="ECO:0000259" key="9">
    <source>
        <dbReference type="Pfam" id="PF22571"/>
    </source>
</evidence>
<reference evidence="11 12" key="1">
    <citation type="submission" date="2019-09" db="EMBL/GenBank/DDBJ databases">
        <title>Complete genome sequence of Arachidicoccus sp. B3-10 isolated from apple orchard soil.</title>
        <authorList>
            <person name="Kim H.S."/>
            <person name="Han K.-I."/>
            <person name="Suh M.K."/>
            <person name="Lee K.C."/>
            <person name="Eom M.K."/>
            <person name="Kim J.-S."/>
            <person name="Kang S.W."/>
            <person name="Sin Y."/>
            <person name="Lee J.-S."/>
        </authorList>
    </citation>
    <scope>NUCLEOTIDE SEQUENCE [LARGE SCALE GENOMIC DNA]</scope>
    <source>
        <strain evidence="11 12">B3-10</strain>
    </source>
</reference>
<evidence type="ECO:0000259" key="10">
    <source>
        <dbReference type="Pfam" id="PF22744"/>
    </source>
</evidence>
<keyword evidence="2" id="KW-1003">Cell membrane</keyword>
<gene>
    <name evidence="11" type="ORF">E0W69_003530</name>
</gene>
<feature type="domain" description="Phage shock protein PspC N-terminal" evidence="8">
    <location>
        <begin position="126"/>
        <end position="179"/>
    </location>
</feature>
<feature type="compositionally biased region" description="Low complexity" evidence="6">
    <location>
        <begin position="103"/>
        <end position="119"/>
    </location>
</feature>
<feature type="compositionally biased region" description="Low complexity" evidence="6">
    <location>
        <begin position="327"/>
        <end position="343"/>
    </location>
</feature>
<keyword evidence="4 7" id="KW-1133">Transmembrane helix</keyword>
<evidence type="ECO:0000313" key="12">
    <source>
        <dbReference type="Proteomes" id="UP000292424"/>
    </source>
</evidence>
<feature type="transmembrane region" description="Helical" evidence="7">
    <location>
        <begin position="157"/>
        <end position="180"/>
    </location>
</feature>
<accession>A0A5P2FX63</accession>
<name>A0A5P2FX63_9BACT</name>
<evidence type="ECO:0000256" key="5">
    <source>
        <dbReference type="ARBA" id="ARBA00023136"/>
    </source>
</evidence>
<dbReference type="InterPro" id="IPR007168">
    <property type="entry name" value="Phageshock_PspC_N"/>
</dbReference>
<keyword evidence="12" id="KW-1185">Reference proteome</keyword>
<feature type="compositionally biased region" description="Basic and acidic residues" evidence="6">
    <location>
        <begin position="688"/>
        <end position="697"/>
    </location>
</feature>
<feature type="transmembrane region" description="Helical" evidence="7">
    <location>
        <begin position="435"/>
        <end position="458"/>
    </location>
</feature>
<dbReference type="RefSeq" id="WP_131328662.1">
    <property type="nucleotide sequence ID" value="NZ_CP044016.1"/>
</dbReference>
<dbReference type="Pfam" id="PF22744">
    <property type="entry name" value="Toast-rack_PspC-Cterm"/>
    <property type="match status" value="1"/>
</dbReference>
<sequence length="716" mass="81231">MKKVININFQGSLIPMEESAFAILTQYIDSLKIHFAKEEGKDEIIGDIENRIAELFGERMKKGAACITDDDVNAIIDSMGRPEDFDLDVEDVPTSNAEEKTTQTEQAETSNEESQQQKSTSEEGPKRFFRDENNKKLGGVCAGVANYFNIDPVVIRILAIVFSSVCFVPYIIMWIVIPSTATEHIGSTRKRLFRNSEDKKIAGVASGLAAYFGIKTKIVRILFLVPLISLVLNNHNWNFEWFGFPHFLSLSFVPSMVMIYIILWIVIPEATTTSEKLMMRGEPVDLNSIKDTIQKDLESSKWGKSINKSFNSAFSKKEKKSTSQGFTSTEETTSTENANNNNTTKKGGVGDTIALLFKIFAYCVIGIVLFAVIAALFGLGIGLLAFLPAKTYFLNSGWESIFSWGTFIFFIWVPFIAIITWIVRLITKRKENSAAYRTTFICFWGLGWICLFALISFVGRDFSNSFKTPENNYTYDKKIATLYIDRIKNNNEDYYNLDFTSMRDYLEYFGKDSINIQNIYVSYEPSFDSLYHVTYYKYANGKDEDDAKKHAYKINYALVTRDSTLNIPNSFAVSRTDKFRNQKVIVKVSIPVGKRIFIKNNLSFQNYMNFSFGEDGVYGVHSERGQDLKSGTLYIMTENGLQSLNYEDNPQDANTSGKDTSSHSQKGKVYEYHPKSKNTNNDEEDNTDDRQTSISTDDHSFSKLGFASLFLNKLAI</sequence>
<dbReference type="OrthoDB" id="5772680at2"/>
<feature type="region of interest" description="Disordered" evidence="6">
    <location>
        <begin position="84"/>
        <end position="128"/>
    </location>
</feature>
<comment type="subcellular location">
    <subcellularLocation>
        <location evidence="1">Cell membrane</location>
        <topology evidence="1">Single-pass membrane protein</topology>
    </subcellularLocation>
</comment>
<keyword evidence="5 7" id="KW-0472">Membrane</keyword>
<evidence type="ECO:0000256" key="1">
    <source>
        <dbReference type="ARBA" id="ARBA00004162"/>
    </source>
</evidence>
<keyword evidence="3 7" id="KW-0812">Transmembrane</keyword>
<evidence type="ECO:0000256" key="4">
    <source>
        <dbReference type="ARBA" id="ARBA00022989"/>
    </source>
</evidence>
<feature type="region of interest" description="Disordered" evidence="6">
    <location>
        <begin position="321"/>
        <end position="343"/>
    </location>
</feature>
<evidence type="ECO:0000256" key="3">
    <source>
        <dbReference type="ARBA" id="ARBA00022692"/>
    </source>
</evidence>
<evidence type="ECO:0000313" key="11">
    <source>
        <dbReference type="EMBL" id="QES87775.1"/>
    </source>
</evidence>
<feature type="domain" description="PspC-related ToastRack" evidence="10">
    <location>
        <begin position="511"/>
        <end position="645"/>
    </location>
</feature>
<proteinExistence type="predicted"/>
<dbReference type="InterPro" id="IPR054319">
    <property type="entry name" value="PspC-rel_ToastRack"/>
</dbReference>
<feature type="region of interest" description="Disordered" evidence="6">
    <location>
        <begin position="644"/>
        <end position="697"/>
    </location>
</feature>
<dbReference type="AlphaFoldDB" id="A0A5P2FX63"/>
<dbReference type="Pfam" id="PF04024">
    <property type="entry name" value="PspC"/>
    <property type="match status" value="2"/>
</dbReference>
<dbReference type="InterPro" id="IPR054321">
    <property type="entry name" value="PspC-rel_TM"/>
</dbReference>
<evidence type="ECO:0000256" key="2">
    <source>
        <dbReference type="ARBA" id="ARBA00022475"/>
    </source>
</evidence>
<dbReference type="PANTHER" id="PTHR33885:SF3">
    <property type="entry name" value="PHAGE SHOCK PROTEIN C"/>
    <property type="match status" value="1"/>
</dbReference>
<feature type="transmembrane region" description="Helical" evidence="7">
    <location>
        <begin position="401"/>
        <end position="423"/>
    </location>
</feature>
<dbReference type="InterPro" id="IPR052027">
    <property type="entry name" value="PspC"/>
</dbReference>
<dbReference type="Proteomes" id="UP000292424">
    <property type="component" value="Chromosome"/>
</dbReference>
<dbReference type="PANTHER" id="PTHR33885">
    <property type="entry name" value="PHAGE SHOCK PROTEIN C"/>
    <property type="match status" value="1"/>
</dbReference>
<evidence type="ECO:0000256" key="7">
    <source>
        <dbReference type="SAM" id="Phobius"/>
    </source>
</evidence>
<feature type="domain" description="PspC-related transmembrane region" evidence="9">
    <location>
        <begin position="349"/>
        <end position="461"/>
    </location>
</feature>
<feature type="transmembrane region" description="Helical" evidence="7">
    <location>
        <begin position="244"/>
        <end position="267"/>
    </location>
</feature>